<dbReference type="EMBL" id="HACG01038594">
    <property type="protein sequence ID" value="CEK85459.1"/>
    <property type="molecule type" value="Transcribed_RNA"/>
</dbReference>
<protein>
    <submittedName>
        <fullName evidence="1">Uncharacterized protein</fullName>
    </submittedName>
</protein>
<reference evidence="1" key="1">
    <citation type="submission" date="2014-12" db="EMBL/GenBank/DDBJ databases">
        <title>Insight into the proteome of Arion vulgaris.</title>
        <authorList>
            <person name="Aradska J."/>
            <person name="Bulat T."/>
            <person name="Smidak R."/>
            <person name="Sarate P."/>
            <person name="Gangsoo J."/>
            <person name="Sialana F."/>
            <person name="Bilban M."/>
            <person name="Lubec G."/>
        </authorList>
    </citation>
    <scope>NUCLEOTIDE SEQUENCE</scope>
    <source>
        <tissue evidence="1">Skin</tissue>
    </source>
</reference>
<gene>
    <name evidence="1" type="primary">ORF148368</name>
</gene>
<feature type="non-terminal residue" evidence="1">
    <location>
        <position position="203"/>
    </location>
</feature>
<evidence type="ECO:0000313" key="1">
    <source>
        <dbReference type="EMBL" id="CEK85459.1"/>
    </source>
</evidence>
<dbReference type="AlphaFoldDB" id="A0A0B7AWY3"/>
<organism evidence="1">
    <name type="scientific">Arion vulgaris</name>
    <dbReference type="NCBI Taxonomy" id="1028688"/>
    <lineage>
        <taxon>Eukaryota</taxon>
        <taxon>Metazoa</taxon>
        <taxon>Spiralia</taxon>
        <taxon>Lophotrochozoa</taxon>
        <taxon>Mollusca</taxon>
        <taxon>Gastropoda</taxon>
        <taxon>Heterobranchia</taxon>
        <taxon>Euthyneura</taxon>
        <taxon>Panpulmonata</taxon>
        <taxon>Eupulmonata</taxon>
        <taxon>Stylommatophora</taxon>
        <taxon>Helicina</taxon>
        <taxon>Arionoidea</taxon>
        <taxon>Arionidae</taxon>
        <taxon>Arion</taxon>
    </lineage>
</organism>
<sequence length="203" mass="23589">MEHIQGDDLQIKQEVDVTDTDQLFQIPEMMIKSENVKMEVNEVDSFEEEVAGVREVKQSDLCEENDWKNIKDEVLSEISADTLSCFNNRQVDVRKGETPSWVQHSQLTRPDSFSENPSEHMIKFETNTDDETDNKERLTEHIINIVKNTGDEICGHKRMNEQKNKKDLDLTSREQLLHDLRESVTARMGQVMVLDPMNNRIGR</sequence>
<accession>A0A0B7AWY3</accession>
<proteinExistence type="predicted"/>
<name>A0A0B7AWY3_9EUPU</name>